<gene>
    <name evidence="2" type="ORF">Q5P01_000757</name>
</gene>
<dbReference type="Gene3D" id="3.40.20.10">
    <property type="entry name" value="Severin"/>
    <property type="match status" value="1"/>
</dbReference>
<proteinExistence type="predicted"/>
<name>A0AA88ILG7_CHASR</name>
<feature type="compositionally biased region" description="Polar residues" evidence="1">
    <location>
        <begin position="23"/>
        <end position="37"/>
    </location>
</feature>
<comment type="caution">
    <text evidence="2">The sequence shown here is derived from an EMBL/GenBank/DDBJ whole genome shotgun (WGS) entry which is preliminary data.</text>
</comment>
<evidence type="ECO:0000256" key="1">
    <source>
        <dbReference type="SAM" id="MobiDB-lite"/>
    </source>
</evidence>
<evidence type="ECO:0000313" key="3">
    <source>
        <dbReference type="Proteomes" id="UP001187415"/>
    </source>
</evidence>
<dbReference type="SUPFAM" id="SSF55753">
    <property type="entry name" value="Actin depolymerizing proteins"/>
    <property type="match status" value="1"/>
</dbReference>
<feature type="region of interest" description="Disordered" evidence="1">
    <location>
        <begin position="21"/>
        <end position="46"/>
    </location>
</feature>
<dbReference type="EMBL" id="JAUPFM010000027">
    <property type="protein sequence ID" value="KAK2814680.1"/>
    <property type="molecule type" value="Genomic_DNA"/>
</dbReference>
<reference evidence="2" key="1">
    <citation type="submission" date="2023-07" db="EMBL/GenBank/DDBJ databases">
        <title>Chromosome-level Genome Assembly of Striped Snakehead (Channa striata).</title>
        <authorList>
            <person name="Liu H."/>
        </authorList>
    </citation>
    <scope>NUCLEOTIDE SEQUENCE</scope>
    <source>
        <strain evidence="2">Gz</strain>
        <tissue evidence="2">Muscle</tissue>
    </source>
</reference>
<accession>A0AA88ILG7</accession>
<keyword evidence="3" id="KW-1185">Reference proteome</keyword>
<dbReference type="InterPro" id="IPR029006">
    <property type="entry name" value="ADF-H/Gelsolin-like_dom_sf"/>
</dbReference>
<dbReference type="Proteomes" id="UP001187415">
    <property type="component" value="Unassembled WGS sequence"/>
</dbReference>
<protein>
    <submittedName>
        <fullName evidence="2">Uncharacterized protein</fullName>
    </submittedName>
</protein>
<evidence type="ECO:0000313" key="2">
    <source>
        <dbReference type="EMBL" id="KAK2814680.1"/>
    </source>
</evidence>
<sequence length="88" mass="9509">MVSDPRELEEDYICQELKKAGGANSTLRPSREVSQSTGGVGAGRGGGRGWVQSFAKEIMVSDPRELEEDYICQELKKAGGANYDAQAE</sequence>
<organism evidence="2 3">
    <name type="scientific">Channa striata</name>
    <name type="common">Snakehead murrel</name>
    <name type="synonym">Ophicephalus striatus</name>
    <dbReference type="NCBI Taxonomy" id="64152"/>
    <lineage>
        <taxon>Eukaryota</taxon>
        <taxon>Metazoa</taxon>
        <taxon>Chordata</taxon>
        <taxon>Craniata</taxon>
        <taxon>Vertebrata</taxon>
        <taxon>Euteleostomi</taxon>
        <taxon>Actinopterygii</taxon>
        <taxon>Neopterygii</taxon>
        <taxon>Teleostei</taxon>
        <taxon>Neoteleostei</taxon>
        <taxon>Acanthomorphata</taxon>
        <taxon>Anabantaria</taxon>
        <taxon>Anabantiformes</taxon>
        <taxon>Channoidei</taxon>
        <taxon>Channidae</taxon>
        <taxon>Channa</taxon>
    </lineage>
</organism>
<dbReference type="AlphaFoldDB" id="A0AA88ILG7"/>